<dbReference type="Proteomes" id="UP001215503">
    <property type="component" value="Unassembled WGS sequence"/>
</dbReference>
<accession>A0ABT5YKF0</accession>
<evidence type="ECO:0000256" key="5">
    <source>
        <dbReference type="ARBA" id="ARBA00022884"/>
    </source>
</evidence>
<dbReference type="SUPFAM" id="SSF53335">
    <property type="entry name" value="S-adenosyl-L-methionine-dependent methyltransferases"/>
    <property type="match status" value="1"/>
</dbReference>
<feature type="active site" description="Nucleophile" evidence="6">
    <location>
        <position position="370"/>
    </location>
</feature>
<comment type="similarity">
    <text evidence="1 6">Belongs to the class I-like SAM-binding methyltransferase superfamily. RsmB/NOP family.</text>
</comment>
<dbReference type="GO" id="GO:0032259">
    <property type="term" value="P:methylation"/>
    <property type="evidence" value="ECO:0007669"/>
    <property type="project" value="UniProtKB-KW"/>
</dbReference>
<dbReference type="InterPro" id="IPR029063">
    <property type="entry name" value="SAM-dependent_MTases_sf"/>
</dbReference>
<evidence type="ECO:0000256" key="4">
    <source>
        <dbReference type="ARBA" id="ARBA00022691"/>
    </source>
</evidence>
<keyword evidence="4 6" id="KW-0949">S-adenosyl-L-methionine</keyword>
<dbReference type="Pfam" id="PF01189">
    <property type="entry name" value="Methyltr_RsmB-F"/>
    <property type="match status" value="1"/>
</dbReference>
<dbReference type="Gene3D" id="3.30.70.1170">
    <property type="entry name" value="Sun protein, domain 3"/>
    <property type="match status" value="1"/>
</dbReference>
<dbReference type="GO" id="GO:0008168">
    <property type="term" value="F:methyltransferase activity"/>
    <property type="evidence" value="ECO:0007669"/>
    <property type="project" value="UniProtKB-KW"/>
</dbReference>
<gene>
    <name evidence="8" type="ORF">P2G67_04885</name>
</gene>
<evidence type="ECO:0000256" key="2">
    <source>
        <dbReference type="ARBA" id="ARBA00022603"/>
    </source>
</evidence>
<dbReference type="PROSITE" id="PS51686">
    <property type="entry name" value="SAM_MT_RSMB_NOP"/>
    <property type="match status" value="1"/>
</dbReference>
<evidence type="ECO:0000256" key="1">
    <source>
        <dbReference type="ARBA" id="ARBA00007494"/>
    </source>
</evidence>
<dbReference type="PANTHER" id="PTHR22807">
    <property type="entry name" value="NOP2 YEAST -RELATED NOL1/NOP2/FMU SUN DOMAIN-CONTAINING"/>
    <property type="match status" value="1"/>
</dbReference>
<sequence length="453" mass="49985">MTPAARLQAAITLLEAIGEAAPKPADRVASAWFKQRRYIGSKDRRAVSELVWGCLRAQARLGWWLERLYVPDGARARVLAFALLEQGTSAEELLRLLDGGDRYGPPSSDAAEADWIARLAGQPLEHAEQPPSVALEVPEWLLPRFEAALGPQAEAELRAMRAPAEVDLRVNRLKATREAARNALAEEGISTWPGQWSPLALRADGRRPVAATRAFRDGFVEVQDEGSQLVALLTGARPGMRVCDFCAGAGGKTLALAGEMDNRGQLVACDVLEKRLERSALRLRRSGVHNATRRPLSSERDPWVKRHKGSFDRVLVDAPCSGSGTWRRNPEARWRFDETGLDELLALQASILESAARLVRPGGRLTYATCSLLREENEEQVERFIATREDFRLLPLAELWDDSMEGAPPCEGPMLRLTPAQHGTDGFFVAVLERAAPNVSEPDEAESREEEKP</sequence>
<keyword evidence="9" id="KW-1185">Reference proteome</keyword>
<evidence type="ECO:0000313" key="8">
    <source>
        <dbReference type="EMBL" id="MDF2095306.1"/>
    </source>
</evidence>
<keyword evidence="3 6" id="KW-0808">Transferase</keyword>
<dbReference type="InterPro" id="IPR049560">
    <property type="entry name" value="MeTrfase_RsmB-F_NOP2_cat"/>
</dbReference>
<dbReference type="InterPro" id="IPR018314">
    <property type="entry name" value="RsmB/NOL1/NOP2-like_CS"/>
</dbReference>
<feature type="binding site" evidence="6">
    <location>
        <position position="317"/>
    </location>
    <ligand>
        <name>S-adenosyl-L-methionine</name>
        <dbReference type="ChEBI" id="CHEBI:59789"/>
    </ligand>
</feature>
<dbReference type="InterPro" id="IPR023267">
    <property type="entry name" value="RCMT"/>
</dbReference>
<dbReference type="PRINTS" id="PR02008">
    <property type="entry name" value="RCMTFAMILY"/>
</dbReference>
<keyword evidence="2 6" id="KW-0489">Methyltransferase</keyword>
<organism evidence="8 9">
    <name type="scientific">Aquibaculum arenosum</name>
    <dbReference type="NCBI Taxonomy" id="3032591"/>
    <lineage>
        <taxon>Bacteria</taxon>
        <taxon>Pseudomonadati</taxon>
        <taxon>Pseudomonadota</taxon>
        <taxon>Alphaproteobacteria</taxon>
        <taxon>Rhodospirillales</taxon>
        <taxon>Rhodovibrionaceae</taxon>
        <taxon>Aquibaculum</taxon>
    </lineage>
</organism>
<dbReference type="InterPro" id="IPR054728">
    <property type="entry name" value="RsmB-like_ferredoxin"/>
</dbReference>
<comment type="caution">
    <text evidence="8">The sequence shown here is derived from an EMBL/GenBank/DDBJ whole genome shotgun (WGS) entry which is preliminary data.</text>
</comment>
<evidence type="ECO:0000313" key="9">
    <source>
        <dbReference type="Proteomes" id="UP001215503"/>
    </source>
</evidence>
<protein>
    <submittedName>
        <fullName evidence="8">RsmB/NOP family class I SAM-dependent RNA methyltransferase</fullName>
    </submittedName>
</protein>
<evidence type="ECO:0000256" key="6">
    <source>
        <dbReference type="PROSITE-ProRule" id="PRU01023"/>
    </source>
</evidence>
<proteinExistence type="inferred from homology"/>
<dbReference type="RefSeq" id="WP_275820591.1">
    <property type="nucleotide sequence ID" value="NZ_JARHUD010000002.1"/>
</dbReference>
<name>A0ABT5YKF0_9PROT</name>
<dbReference type="EMBL" id="JARHUD010000002">
    <property type="protein sequence ID" value="MDF2095306.1"/>
    <property type="molecule type" value="Genomic_DNA"/>
</dbReference>
<dbReference type="PANTHER" id="PTHR22807:SF53">
    <property type="entry name" value="RIBOSOMAL RNA SMALL SUBUNIT METHYLTRANSFERASE B-RELATED"/>
    <property type="match status" value="1"/>
</dbReference>
<reference evidence="8 9" key="1">
    <citation type="submission" date="2023-03" db="EMBL/GenBank/DDBJ databases">
        <title>Fodinicurvata sp. CAU 1616 isolated from sea sendiment.</title>
        <authorList>
            <person name="Kim W."/>
        </authorList>
    </citation>
    <scope>NUCLEOTIDE SEQUENCE [LARGE SCALE GENOMIC DNA]</scope>
    <source>
        <strain evidence="8 9">CAU 1616</strain>
    </source>
</reference>
<dbReference type="InterPro" id="IPR001678">
    <property type="entry name" value="MeTrfase_RsmB-F_NOP2_dom"/>
</dbReference>
<dbReference type="Gene3D" id="3.40.50.150">
    <property type="entry name" value="Vaccinia Virus protein VP39"/>
    <property type="match status" value="1"/>
</dbReference>
<feature type="binding site" evidence="6">
    <location>
        <position position="270"/>
    </location>
    <ligand>
        <name>S-adenosyl-L-methionine</name>
        <dbReference type="ChEBI" id="CHEBI:59789"/>
    </ligand>
</feature>
<comment type="caution">
    <text evidence="6">Lacks conserved residue(s) required for the propagation of feature annotation.</text>
</comment>
<dbReference type="CDD" id="cd02440">
    <property type="entry name" value="AdoMet_MTases"/>
    <property type="match status" value="1"/>
</dbReference>
<dbReference type="Pfam" id="PF22458">
    <property type="entry name" value="RsmF-B_ferredox"/>
    <property type="match status" value="1"/>
</dbReference>
<dbReference type="PROSITE" id="PS01153">
    <property type="entry name" value="NOL1_NOP2_SUN"/>
    <property type="match status" value="1"/>
</dbReference>
<evidence type="ECO:0000259" key="7">
    <source>
        <dbReference type="PROSITE" id="PS51686"/>
    </source>
</evidence>
<feature type="domain" description="SAM-dependent MTase RsmB/NOP-type" evidence="7">
    <location>
        <begin position="156"/>
        <end position="435"/>
    </location>
</feature>
<evidence type="ECO:0000256" key="3">
    <source>
        <dbReference type="ARBA" id="ARBA00022679"/>
    </source>
</evidence>
<keyword evidence="5 6" id="KW-0694">RNA-binding</keyword>